<reference evidence="1" key="1">
    <citation type="submission" date="2020-01" db="EMBL/GenBank/DDBJ databases">
        <title>Development of genomics and gene disruption for Polysphondylium violaceum indicates a role for the polyketide synthase stlB in stalk morphogenesis.</title>
        <authorList>
            <person name="Narita B."/>
            <person name="Kawabe Y."/>
            <person name="Kin K."/>
            <person name="Saito T."/>
            <person name="Gibbs R."/>
            <person name="Kuspa A."/>
            <person name="Muzny D."/>
            <person name="Queller D."/>
            <person name="Richards S."/>
            <person name="Strassman J."/>
            <person name="Sucgang R."/>
            <person name="Worley K."/>
            <person name="Schaap P."/>
        </authorList>
    </citation>
    <scope>NUCLEOTIDE SEQUENCE</scope>
    <source>
        <strain evidence="1">QSvi11</strain>
    </source>
</reference>
<dbReference type="InterPro" id="IPR002110">
    <property type="entry name" value="Ankyrin_rpt"/>
</dbReference>
<dbReference type="InterPro" id="IPR052050">
    <property type="entry name" value="SecEffector_AnkRepeat"/>
</dbReference>
<dbReference type="InterPro" id="IPR036770">
    <property type="entry name" value="Ankyrin_rpt-contain_sf"/>
</dbReference>
<comment type="caution">
    <text evidence="1">The sequence shown here is derived from an EMBL/GenBank/DDBJ whole genome shotgun (WGS) entry which is preliminary data.</text>
</comment>
<proteinExistence type="predicted"/>
<keyword evidence="2" id="KW-1185">Reference proteome</keyword>
<accession>A0A8J4UQT9</accession>
<protein>
    <recommendedName>
        <fullName evidence="3">Ankyrin repeat-containing protein</fullName>
    </recommendedName>
</protein>
<dbReference type="PANTHER" id="PTHR46586">
    <property type="entry name" value="ANKYRIN REPEAT-CONTAINING PROTEIN"/>
    <property type="match status" value="1"/>
</dbReference>
<dbReference type="Proteomes" id="UP000695562">
    <property type="component" value="Unassembled WGS sequence"/>
</dbReference>
<dbReference type="PANTHER" id="PTHR46586:SF3">
    <property type="entry name" value="ANKYRIN REPEAT-CONTAINING PROTEIN"/>
    <property type="match status" value="1"/>
</dbReference>
<dbReference type="EMBL" id="AJWJ01000408">
    <property type="protein sequence ID" value="KAF2071146.1"/>
    <property type="molecule type" value="Genomic_DNA"/>
</dbReference>
<gene>
    <name evidence="1" type="ORF">CYY_007536</name>
</gene>
<evidence type="ECO:0000313" key="1">
    <source>
        <dbReference type="EMBL" id="KAF2071146.1"/>
    </source>
</evidence>
<sequence>MAIFSSLKSSSSTATFSNMDYLYQSVFQHNHIRTSVFEYVKELSKNKNPMKYDDIINLDWMLSWRHYGILKEKLRDNIYLTMDPKQRALIMSIRDIQVFKLCFARYRDYFPLSYPPILNTAAYYSNLPVLEYLYKENYRSHSQALEYCAQNNNFEILLYLYNVVKQRDITPLTIIYSIRSGNLEMTRFLFDNANPSILDVSKIDRDNMFYSAASTNNLELFKYIFEKFPQTLVTRTTFKQTMKNREMFIYLFENTDYRLAFKEPGGERSPLSPIESMSLMMAQDGRFELIEYLYNSNQLPGSFFTQISHTALRYGHGEIYEYLKRQQVKEKEISLDNISIGSIKGALDNIEKVEYYHRMGAQITENCIFNACKNSKQQQVFLYVFENASLQVHESLISHTGHTYTDNLLDQCIVSNNIFALKYLISRFSHQIGTYSWRKSPLNDNSLQVLEFLFERYPLNIDDIPHISQAIYSSVTNNSLQVSMFLFQQLLSLTDEHRHYNLIIRFASTHARLDFLRYISKYYPLPLDIFYKDGRYSQEVLEFFSKHHLSCPPNALCYAMADGNIQLFLNILEAYPQLKKCVNDQSLASAISNHHEHCVEFLIENYAATITCSDLVMNMIGEVGNLSILVYIYRNIEKLSDYPNFQTTFNRAIQNGHLAMVKRLYEESSIGCTVTKDNFKTMIERKHSHLLEYFSHKEKFDKSFISPQKSPTLFLDRDSQLFNQYLQQYILNLKSKKFSLLSFLK</sequence>
<evidence type="ECO:0000313" key="2">
    <source>
        <dbReference type="Proteomes" id="UP000695562"/>
    </source>
</evidence>
<dbReference type="SMART" id="SM00248">
    <property type="entry name" value="ANK"/>
    <property type="match status" value="4"/>
</dbReference>
<dbReference type="Gene3D" id="1.25.40.20">
    <property type="entry name" value="Ankyrin repeat-containing domain"/>
    <property type="match status" value="2"/>
</dbReference>
<organism evidence="1 2">
    <name type="scientific">Polysphondylium violaceum</name>
    <dbReference type="NCBI Taxonomy" id="133409"/>
    <lineage>
        <taxon>Eukaryota</taxon>
        <taxon>Amoebozoa</taxon>
        <taxon>Evosea</taxon>
        <taxon>Eumycetozoa</taxon>
        <taxon>Dictyostelia</taxon>
        <taxon>Dictyosteliales</taxon>
        <taxon>Dictyosteliaceae</taxon>
        <taxon>Polysphondylium</taxon>
    </lineage>
</organism>
<dbReference type="SUPFAM" id="SSF140860">
    <property type="entry name" value="Pseudo ankyrin repeat-like"/>
    <property type="match status" value="2"/>
</dbReference>
<name>A0A8J4UQT9_9MYCE</name>
<dbReference type="AlphaFoldDB" id="A0A8J4UQT9"/>
<evidence type="ECO:0008006" key="3">
    <source>
        <dbReference type="Google" id="ProtNLM"/>
    </source>
</evidence>